<dbReference type="PANTHER" id="PTHR40278">
    <property type="entry name" value="DNA UTILIZATION PROTEIN HOFN"/>
    <property type="match status" value="1"/>
</dbReference>
<evidence type="ECO:0000313" key="4">
    <source>
        <dbReference type="Proteomes" id="UP000525987"/>
    </source>
</evidence>
<keyword evidence="2" id="KW-0812">Transmembrane</keyword>
<dbReference type="Pfam" id="PF05137">
    <property type="entry name" value="PilN"/>
    <property type="match status" value="1"/>
</dbReference>
<evidence type="ECO:0000313" key="3">
    <source>
        <dbReference type="EMBL" id="MBB3141967.1"/>
    </source>
</evidence>
<feature type="coiled-coil region" evidence="1">
    <location>
        <begin position="65"/>
        <end position="92"/>
    </location>
</feature>
<comment type="caution">
    <text evidence="3">The sequence shown here is derived from an EMBL/GenBank/DDBJ whole genome shotgun (WGS) entry which is preliminary data.</text>
</comment>
<evidence type="ECO:0000256" key="1">
    <source>
        <dbReference type="SAM" id="Coils"/>
    </source>
</evidence>
<protein>
    <submittedName>
        <fullName evidence="3">Type IV pilus assembly protein PilN</fullName>
    </submittedName>
</protein>
<dbReference type="Proteomes" id="UP000525987">
    <property type="component" value="Unassembled WGS sequence"/>
</dbReference>
<keyword evidence="2" id="KW-1133">Transmembrane helix</keyword>
<evidence type="ECO:0000256" key="2">
    <source>
        <dbReference type="SAM" id="Phobius"/>
    </source>
</evidence>
<keyword evidence="4" id="KW-1185">Reference proteome</keyword>
<dbReference type="GO" id="GO:0043107">
    <property type="term" value="P:type IV pilus-dependent motility"/>
    <property type="evidence" value="ECO:0007669"/>
    <property type="project" value="TreeGrafter"/>
</dbReference>
<name>A0A7W5BZP5_9GAMM</name>
<organism evidence="3 4">
    <name type="scientific">Halomonas organivorans</name>
    <dbReference type="NCBI Taxonomy" id="257772"/>
    <lineage>
        <taxon>Bacteria</taxon>
        <taxon>Pseudomonadati</taxon>
        <taxon>Pseudomonadota</taxon>
        <taxon>Gammaproteobacteria</taxon>
        <taxon>Oceanospirillales</taxon>
        <taxon>Halomonadaceae</taxon>
        <taxon>Halomonas</taxon>
    </lineage>
</organism>
<keyword evidence="2" id="KW-0472">Membrane</keyword>
<proteinExistence type="predicted"/>
<gene>
    <name evidence="3" type="ORF">FHR96_002849</name>
</gene>
<feature type="transmembrane region" description="Helical" evidence="2">
    <location>
        <begin position="21"/>
        <end position="44"/>
    </location>
</feature>
<reference evidence="3 4" key="1">
    <citation type="submission" date="2020-08" db="EMBL/GenBank/DDBJ databases">
        <title>Genomic Encyclopedia of Type Strains, Phase III (KMG-III): the genomes of soil and plant-associated and newly described type strains.</title>
        <authorList>
            <person name="Whitman W."/>
        </authorList>
    </citation>
    <scope>NUCLEOTIDE SEQUENCE [LARGE SCALE GENOMIC DNA]</scope>
    <source>
        <strain evidence="3 4">CECT 5995</strain>
    </source>
</reference>
<dbReference type="AlphaFoldDB" id="A0A7W5BZP5"/>
<dbReference type="EMBL" id="JACHXM010000015">
    <property type="protein sequence ID" value="MBB3141967.1"/>
    <property type="molecule type" value="Genomic_DNA"/>
</dbReference>
<dbReference type="PANTHER" id="PTHR40278:SF2">
    <property type="entry name" value="TYPE IV PILUS INNER MEMBRANE COMPONENT PILN"/>
    <property type="match status" value="1"/>
</dbReference>
<dbReference type="InterPro" id="IPR007813">
    <property type="entry name" value="PilN"/>
</dbReference>
<accession>A0A7W5BZP5</accession>
<dbReference type="InterPro" id="IPR052534">
    <property type="entry name" value="Extracell_DNA_Util/SecSys_Comp"/>
</dbReference>
<keyword evidence="1" id="KW-0175">Coiled coil</keyword>
<dbReference type="GO" id="GO:0043683">
    <property type="term" value="P:type IV pilus assembly"/>
    <property type="evidence" value="ECO:0007669"/>
    <property type="project" value="TreeGrafter"/>
</dbReference>
<dbReference type="RefSeq" id="WP_183388326.1">
    <property type="nucleotide sequence ID" value="NZ_JACHXM010000015.1"/>
</dbReference>
<sequence length="186" mass="21330">MTVEINLLPWREAQRQRRSKRFYFSLGLAALIGLGGGYAVTWHYEQQLVAQQQRHELIRRRTAELDRDIRTISQYEAQVEDLARRLEVFQRLQSGRPQTVHVFNALAASLEEGVHYSSLSRQGDQLRLVGVAEDNRHVSDQLRGLEDSPVFDVPVLSEVETDDGQRRFALTVGQHMPNREQQGVAP</sequence>